<comment type="caution">
    <text evidence="4">The sequence shown here is derived from an EMBL/GenBank/DDBJ whole genome shotgun (WGS) entry which is preliminary data.</text>
</comment>
<dbReference type="GO" id="GO:0016798">
    <property type="term" value="F:hydrolase activity, acting on glycosyl bonds"/>
    <property type="evidence" value="ECO:0007669"/>
    <property type="project" value="UniProtKB-KW"/>
</dbReference>
<organism evidence="4 5">
    <name type="scientific">Vulcanibacillus modesticaldus</name>
    <dbReference type="NCBI Taxonomy" id="337097"/>
    <lineage>
        <taxon>Bacteria</taxon>
        <taxon>Bacillati</taxon>
        <taxon>Bacillota</taxon>
        <taxon>Bacilli</taxon>
        <taxon>Bacillales</taxon>
        <taxon>Bacillaceae</taxon>
        <taxon>Vulcanibacillus</taxon>
    </lineage>
</organism>
<dbReference type="SUPFAM" id="SSF51011">
    <property type="entry name" value="Glycosyl hydrolase domain"/>
    <property type="match status" value="1"/>
</dbReference>
<dbReference type="AlphaFoldDB" id="A0A1D2YTL1"/>
<evidence type="ECO:0000256" key="1">
    <source>
        <dbReference type="ARBA" id="ARBA00008061"/>
    </source>
</evidence>
<feature type="domain" description="Alpha-amylase SusG-like C-terminal" evidence="3">
    <location>
        <begin position="10"/>
        <end position="75"/>
    </location>
</feature>
<dbReference type="Proteomes" id="UP000243739">
    <property type="component" value="Unassembled WGS sequence"/>
</dbReference>
<dbReference type="InterPro" id="IPR056300">
    <property type="entry name" value="SusG-like_C"/>
</dbReference>
<keyword evidence="5" id="KW-1185">Reference proteome</keyword>
<evidence type="ECO:0000256" key="2">
    <source>
        <dbReference type="ARBA" id="ARBA00023295"/>
    </source>
</evidence>
<dbReference type="InterPro" id="IPR013780">
    <property type="entry name" value="Glyco_hydro_b"/>
</dbReference>
<name>A0A1D2YTL1_9BACI</name>
<evidence type="ECO:0000313" key="5">
    <source>
        <dbReference type="Proteomes" id="UP000243739"/>
    </source>
</evidence>
<keyword evidence="2" id="KW-0378">Hydrolase</keyword>
<reference evidence="4 5" key="1">
    <citation type="submission" date="2016-09" db="EMBL/GenBank/DDBJ databases">
        <title>Draft genome sequence for the type strain of Vulcanibacillus modesticaldus BR, a strictly anaerobic, moderately thermophilic, and nitrate-reducing bacterium from deep sea-hydrothermal vents of the Mid-Atlantic Ridge.</title>
        <authorList>
            <person name="Abin C.A."/>
            <person name="Hollibaugh J.T."/>
        </authorList>
    </citation>
    <scope>NUCLEOTIDE SEQUENCE [LARGE SCALE GENOMIC DNA]</scope>
    <source>
        <strain evidence="4 5">BR</strain>
    </source>
</reference>
<sequence>MVNILTISGIIAFKRTLDQDSLLVIHNLTGEQKSIILTDQESEFKNILFSTGNLVKINNNKAKIELQITPYTTVILGK</sequence>
<evidence type="ECO:0000313" key="4">
    <source>
        <dbReference type="EMBL" id="OEF98985.1"/>
    </source>
</evidence>
<dbReference type="Gene3D" id="2.60.40.1180">
    <property type="entry name" value="Golgi alpha-mannosidase II"/>
    <property type="match status" value="1"/>
</dbReference>
<proteinExistence type="inferred from homology"/>
<gene>
    <name evidence="4" type="ORF">BHF71_10405</name>
</gene>
<protein>
    <recommendedName>
        <fullName evidence="3">Alpha-amylase SusG-like C-terminal domain-containing protein</fullName>
    </recommendedName>
</protein>
<comment type="similarity">
    <text evidence="1">Belongs to the glycosyl hydrolase 13 family.</text>
</comment>
<keyword evidence="2" id="KW-0326">Glycosidase</keyword>
<dbReference type="EMBL" id="MIJF01000039">
    <property type="protein sequence ID" value="OEF98985.1"/>
    <property type="molecule type" value="Genomic_DNA"/>
</dbReference>
<evidence type="ECO:0000259" key="3">
    <source>
        <dbReference type="Pfam" id="PF23915"/>
    </source>
</evidence>
<accession>A0A1D2YTL1</accession>
<dbReference type="Pfam" id="PF23915">
    <property type="entry name" value="SusG_C"/>
    <property type="match status" value="1"/>
</dbReference>